<organism evidence="1 2">
    <name type="scientific">Gossypium tomentosum</name>
    <name type="common">Hawaiian cotton</name>
    <name type="synonym">Gossypium sandvicense</name>
    <dbReference type="NCBI Taxonomy" id="34277"/>
    <lineage>
        <taxon>Eukaryota</taxon>
        <taxon>Viridiplantae</taxon>
        <taxon>Streptophyta</taxon>
        <taxon>Embryophyta</taxon>
        <taxon>Tracheophyta</taxon>
        <taxon>Spermatophyta</taxon>
        <taxon>Magnoliopsida</taxon>
        <taxon>eudicotyledons</taxon>
        <taxon>Gunneridae</taxon>
        <taxon>Pentapetalae</taxon>
        <taxon>rosids</taxon>
        <taxon>malvids</taxon>
        <taxon>Malvales</taxon>
        <taxon>Malvaceae</taxon>
        <taxon>Malvoideae</taxon>
        <taxon>Gossypium</taxon>
    </lineage>
</organism>
<name>A0A5D2Q1Q1_GOSTO</name>
<sequence>MFISAWDKLFVICHYFSSIIVGFIESPTFFNSNVLYVMVGSFSFLTMRERERIRVGEEGWQRDGDVRGKELE</sequence>
<evidence type="ECO:0000313" key="1">
    <source>
        <dbReference type="EMBL" id="TYI22328.1"/>
    </source>
</evidence>
<protein>
    <submittedName>
        <fullName evidence="1">Uncharacterized protein</fullName>
    </submittedName>
</protein>
<accession>A0A5D2Q1Q1</accession>
<reference evidence="1 2" key="1">
    <citation type="submission" date="2019-07" db="EMBL/GenBank/DDBJ databases">
        <title>WGS assembly of Gossypium tomentosum.</title>
        <authorList>
            <person name="Chen Z.J."/>
            <person name="Sreedasyam A."/>
            <person name="Ando A."/>
            <person name="Song Q."/>
            <person name="De L."/>
            <person name="Hulse-Kemp A."/>
            <person name="Ding M."/>
            <person name="Ye W."/>
            <person name="Kirkbride R."/>
            <person name="Jenkins J."/>
            <person name="Plott C."/>
            <person name="Lovell J."/>
            <person name="Lin Y.-M."/>
            <person name="Vaughn R."/>
            <person name="Liu B."/>
            <person name="Li W."/>
            <person name="Simpson S."/>
            <person name="Scheffler B."/>
            <person name="Saski C."/>
            <person name="Grover C."/>
            <person name="Hu G."/>
            <person name="Conover J."/>
            <person name="Carlson J."/>
            <person name="Shu S."/>
            <person name="Boston L."/>
            <person name="Williams M."/>
            <person name="Peterson D."/>
            <person name="Mcgee K."/>
            <person name="Jones D."/>
            <person name="Wendel J."/>
            <person name="Stelly D."/>
            <person name="Grimwood J."/>
            <person name="Schmutz J."/>
        </authorList>
    </citation>
    <scope>NUCLEOTIDE SEQUENCE [LARGE SCALE GENOMIC DNA]</scope>
    <source>
        <strain evidence="1">7179.01</strain>
    </source>
</reference>
<keyword evidence="2" id="KW-1185">Reference proteome</keyword>
<proteinExistence type="predicted"/>
<evidence type="ECO:0000313" key="2">
    <source>
        <dbReference type="Proteomes" id="UP000322667"/>
    </source>
</evidence>
<dbReference type="EMBL" id="CM017615">
    <property type="protein sequence ID" value="TYI22328.1"/>
    <property type="molecule type" value="Genomic_DNA"/>
</dbReference>
<gene>
    <name evidence="1" type="ORF">ES332_A06G095500v1</name>
</gene>
<dbReference type="Proteomes" id="UP000322667">
    <property type="component" value="Chromosome A06"/>
</dbReference>
<dbReference type="AlphaFoldDB" id="A0A5D2Q1Q1"/>